<dbReference type="STRING" id="28442.SAMN05443574_1244"/>
<gene>
    <name evidence="2" type="ORF">SAMN05443574_1244</name>
</gene>
<evidence type="ECO:0000259" key="1">
    <source>
        <dbReference type="Pfam" id="PF13358"/>
    </source>
</evidence>
<protein>
    <submittedName>
        <fullName evidence="2">DDE superfamily endonuclease</fullName>
    </submittedName>
</protein>
<evidence type="ECO:0000313" key="3">
    <source>
        <dbReference type="Proteomes" id="UP000182573"/>
    </source>
</evidence>
<dbReference type="Proteomes" id="UP000182573">
    <property type="component" value="Unassembled WGS sequence"/>
</dbReference>
<sequence>MGETPFVETESSTDPVAVISALTYTPETGDCELYFRSQQDHFDGDSIYSFLRDVAEFRPHNVMFILDNLPAHFPAVAQLRDEFAETATEVAVEWLPTYAPELNPTEFVWRESKYVELANYTPKDLDILQRRVGQSLTPKQNHQSFLRSCFDFAELELRK</sequence>
<keyword evidence="2" id="KW-0255">Endonuclease</keyword>
<reference evidence="2 3" key="1">
    <citation type="submission" date="2016-10" db="EMBL/GenBank/DDBJ databases">
        <authorList>
            <person name="de Groot N.N."/>
        </authorList>
    </citation>
    <scope>NUCLEOTIDE SEQUENCE [LARGE SCALE GENOMIC DNA]</scope>
    <source>
        <strain evidence="2 3">DSM 3756</strain>
    </source>
</reference>
<keyword evidence="2" id="KW-0378">Hydrolase</keyword>
<dbReference type="AlphaFoldDB" id="A0A1H3AD55"/>
<dbReference type="Gene3D" id="3.30.420.10">
    <property type="entry name" value="Ribonuclease H-like superfamily/Ribonuclease H"/>
    <property type="match status" value="1"/>
</dbReference>
<accession>A0A1H3AD55</accession>
<proteinExistence type="predicted"/>
<feature type="domain" description="Tc1-like transposase DDE" evidence="1">
    <location>
        <begin position="2"/>
        <end position="120"/>
    </location>
</feature>
<dbReference type="GO" id="GO:0004519">
    <property type="term" value="F:endonuclease activity"/>
    <property type="evidence" value="ECO:0007669"/>
    <property type="project" value="UniProtKB-KW"/>
</dbReference>
<dbReference type="Pfam" id="PF13358">
    <property type="entry name" value="DDE_3"/>
    <property type="match status" value="1"/>
</dbReference>
<dbReference type="GO" id="GO:0003676">
    <property type="term" value="F:nucleic acid binding"/>
    <property type="evidence" value="ECO:0007669"/>
    <property type="project" value="InterPro"/>
</dbReference>
<dbReference type="EMBL" id="FNOF01000024">
    <property type="protein sequence ID" value="SDX27596.1"/>
    <property type="molecule type" value="Genomic_DNA"/>
</dbReference>
<name>A0A1H3AD55_HALVA</name>
<dbReference type="InterPro" id="IPR038717">
    <property type="entry name" value="Tc1-like_DDE_dom"/>
</dbReference>
<dbReference type="InterPro" id="IPR036397">
    <property type="entry name" value="RNaseH_sf"/>
</dbReference>
<evidence type="ECO:0000313" key="2">
    <source>
        <dbReference type="EMBL" id="SDX27596.1"/>
    </source>
</evidence>
<keyword evidence="2" id="KW-0540">Nuclease</keyword>
<organism evidence="2 3">
    <name type="scientific">Haloarcula vallismortis</name>
    <name type="common">Halobacterium vallismortis</name>
    <dbReference type="NCBI Taxonomy" id="28442"/>
    <lineage>
        <taxon>Archaea</taxon>
        <taxon>Methanobacteriati</taxon>
        <taxon>Methanobacteriota</taxon>
        <taxon>Stenosarchaea group</taxon>
        <taxon>Halobacteria</taxon>
        <taxon>Halobacteriales</taxon>
        <taxon>Haloarculaceae</taxon>
        <taxon>Haloarcula</taxon>
    </lineage>
</organism>